<evidence type="ECO:0000313" key="1">
    <source>
        <dbReference type="EMBL" id="PWN61702.1"/>
    </source>
</evidence>
<gene>
    <name evidence="1" type="ORF">C1634_010510</name>
</gene>
<name>A0A316WJW6_9FLAO</name>
<reference evidence="1 2" key="1">
    <citation type="submission" date="2018-04" db="EMBL/GenBank/DDBJ databases">
        <title>Chryseobacterium oncorhynchi 701B-08T from rainbow trout, and Chryseobacterium viscerum 687B-08T from diseased fish.</title>
        <authorList>
            <person name="Jeong J.-J."/>
            <person name="Lee Y.J."/>
            <person name="Pathiraja D."/>
            <person name="Park B."/>
            <person name="Choi I.-G."/>
            <person name="Kim K.D."/>
        </authorList>
    </citation>
    <scope>NUCLEOTIDE SEQUENCE [LARGE SCALE GENOMIC DNA]</scope>
    <source>
        <strain evidence="1 2">687B-08</strain>
    </source>
</reference>
<dbReference type="Gene3D" id="3.10.450.620">
    <property type="entry name" value="JHP933, nucleotidyltransferase-like core domain"/>
    <property type="match status" value="1"/>
</dbReference>
<comment type="caution">
    <text evidence="1">The sequence shown here is derived from an EMBL/GenBank/DDBJ whole genome shotgun (WGS) entry which is preliminary data.</text>
</comment>
<dbReference type="RefSeq" id="WP_103235378.1">
    <property type="nucleotide sequence ID" value="NZ_PPEG02000004.1"/>
</dbReference>
<accession>A0A316WJW6</accession>
<organism evidence="1 2">
    <name type="scientific">Chryseobacterium viscerum</name>
    <dbReference type="NCBI Taxonomy" id="1037377"/>
    <lineage>
        <taxon>Bacteria</taxon>
        <taxon>Pseudomonadati</taxon>
        <taxon>Bacteroidota</taxon>
        <taxon>Flavobacteriia</taxon>
        <taxon>Flavobacteriales</taxon>
        <taxon>Weeksellaceae</taxon>
        <taxon>Chryseobacterium group</taxon>
        <taxon>Chryseobacterium</taxon>
    </lineage>
</organism>
<dbReference type="InterPro" id="IPR014942">
    <property type="entry name" value="AbiEii"/>
</dbReference>
<dbReference type="Proteomes" id="UP000236413">
    <property type="component" value="Unassembled WGS sequence"/>
</dbReference>
<evidence type="ECO:0008006" key="3">
    <source>
        <dbReference type="Google" id="ProtNLM"/>
    </source>
</evidence>
<dbReference type="Pfam" id="PF08843">
    <property type="entry name" value="AbiEii"/>
    <property type="match status" value="1"/>
</dbReference>
<sequence length="226" mass="26531">MLHKETVSKEMWELLQRLMKDEMLKDFTLVGGTALSLMLGHRLSIDIDLFTTKPFEENYILNYLANTYHSVEVKNKFENTLLLKISQIKVDIIAHQYQWQLPTITKENVRLASLEDIGAMKLHAIFQDGSRIKDFADMYFLLEHNSLKTYLDFYQKKYGGNSSLAALSLLHYNSIDRNVQIKMMKGKDVNWQKIEDRLKKSVHNPLLKFTEIKEQNNKQKGRGFKR</sequence>
<evidence type="ECO:0000313" key="2">
    <source>
        <dbReference type="Proteomes" id="UP000236413"/>
    </source>
</evidence>
<protein>
    <recommendedName>
        <fullName evidence="3">Nucleotidyl transferase AbiEii/AbiGii toxin family protein</fullName>
    </recommendedName>
</protein>
<proteinExistence type="predicted"/>
<dbReference type="EMBL" id="PPEG02000004">
    <property type="protein sequence ID" value="PWN61702.1"/>
    <property type="molecule type" value="Genomic_DNA"/>
</dbReference>
<dbReference type="AlphaFoldDB" id="A0A316WJW6"/>